<feature type="compositionally biased region" description="Basic and acidic residues" evidence="1">
    <location>
        <begin position="111"/>
        <end position="121"/>
    </location>
</feature>
<gene>
    <name evidence="2" type="ORF">B296_00046346</name>
</gene>
<reference evidence="2 3" key="1">
    <citation type="journal article" date="2014" name="Agronomy (Basel)">
        <title>A Draft Genome Sequence for Ensete ventricosum, the Drought-Tolerant Tree Against Hunger.</title>
        <authorList>
            <person name="Harrison J."/>
            <person name="Moore K.A."/>
            <person name="Paszkiewicz K."/>
            <person name="Jones T."/>
            <person name="Grant M."/>
            <person name="Ambacheew D."/>
            <person name="Muzemil S."/>
            <person name="Studholme D.J."/>
        </authorList>
    </citation>
    <scope>NUCLEOTIDE SEQUENCE [LARGE SCALE GENOMIC DNA]</scope>
</reference>
<dbReference type="Proteomes" id="UP000287651">
    <property type="component" value="Unassembled WGS sequence"/>
</dbReference>
<comment type="caution">
    <text evidence="2">The sequence shown here is derived from an EMBL/GenBank/DDBJ whole genome shotgun (WGS) entry which is preliminary data.</text>
</comment>
<organism evidence="2 3">
    <name type="scientific">Ensete ventricosum</name>
    <name type="common">Abyssinian banana</name>
    <name type="synonym">Musa ensete</name>
    <dbReference type="NCBI Taxonomy" id="4639"/>
    <lineage>
        <taxon>Eukaryota</taxon>
        <taxon>Viridiplantae</taxon>
        <taxon>Streptophyta</taxon>
        <taxon>Embryophyta</taxon>
        <taxon>Tracheophyta</taxon>
        <taxon>Spermatophyta</taxon>
        <taxon>Magnoliopsida</taxon>
        <taxon>Liliopsida</taxon>
        <taxon>Zingiberales</taxon>
        <taxon>Musaceae</taxon>
        <taxon>Ensete</taxon>
    </lineage>
</organism>
<dbReference type="AlphaFoldDB" id="A0A426XH60"/>
<sequence>MWQWLKAREIAVYVNHMVAIGYNDKFRMFGWEGEERKKRRRKEEGEEQGRKKGLQVEEKKRRRREKRRGRSCSGLWQLWLGKKKRKEEEEKKKEEKGLHPSASVTGNVSVRRKEREEEEKGKRGRIRRREKRGEKKKERKGVASCGCGCGNCSWERRKGGEEEEELRLRLDWQRKLALPVRRGDRPWPGYLQGATARRGSSMQGAPPIGTASYDQPARGCRPRLALPPVGAVAPFAGVAAPWQGSYRSQRAAAAYVRAATMAAQ</sequence>
<feature type="region of interest" description="Disordered" evidence="1">
    <location>
        <begin position="83"/>
        <end position="143"/>
    </location>
</feature>
<evidence type="ECO:0000313" key="2">
    <source>
        <dbReference type="EMBL" id="RRT38837.1"/>
    </source>
</evidence>
<evidence type="ECO:0000256" key="1">
    <source>
        <dbReference type="SAM" id="MobiDB-lite"/>
    </source>
</evidence>
<feature type="compositionally biased region" description="Basic and acidic residues" evidence="1">
    <location>
        <begin position="86"/>
        <end position="98"/>
    </location>
</feature>
<feature type="compositionally biased region" description="Basic residues" evidence="1">
    <location>
        <begin position="60"/>
        <end position="70"/>
    </location>
</feature>
<feature type="compositionally biased region" description="Basic and acidic residues" evidence="1">
    <location>
        <begin position="42"/>
        <end position="59"/>
    </location>
</feature>
<accession>A0A426XH60</accession>
<evidence type="ECO:0000313" key="3">
    <source>
        <dbReference type="Proteomes" id="UP000287651"/>
    </source>
</evidence>
<dbReference type="EMBL" id="AMZH03020815">
    <property type="protein sequence ID" value="RRT38837.1"/>
    <property type="molecule type" value="Genomic_DNA"/>
</dbReference>
<feature type="region of interest" description="Disordered" evidence="1">
    <location>
        <begin position="35"/>
        <end position="71"/>
    </location>
</feature>
<protein>
    <submittedName>
        <fullName evidence="2">Uncharacterized protein</fullName>
    </submittedName>
</protein>
<name>A0A426XH60_ENSVE</name>
<proteinExistence type="predicted"/>